<dbReference type="Proteomes" id="UP000529861">
    <property type="component" value="Unassembled WGS sequence"/>
</dbReference>
<dbReference type="SUPFAM" id="SSF110997">
    <property type="entry name" value="Sporulation related repeat"/>
    <property type="match status" value="1"/>
</dbReference>
<reference evidence="2 5" key="2">
    <citation type="submission" date="2020-04" db="EMBL/GenBank/DDBJ databases">
        <title>Draft genome sequence of Caldanaerobacter sunterraneus. strain 1523vc isolated from Griffin hot spring, Kamchatka, Russia.</title>
        <authorList>
            <person name="Toshchakov S.V."/>
            <person name="Podosokorskaya O.A."/>
            <person name="Kublanov I.V."/>
            <person name="Korzhenkov A."/>
            <person name="Patrushev M.V."/>
        </authorList>
    </citation>
    <scope>NUCLEOTIDE SEQUENCE [LARGE SCALE GENOMIC DNA]</scope>
    <source>
        <strain evidence="2 5">1523vc</strain>
    </source>
</reference>
<dbReference type="InterPro" id="IPR036680">
    <property type="entry name" value="SPOR-like_sf"/>
</dbReference>
<keyword evidence="1" id="KW-1133">Transmembrane helix</keyword>
<dbReference type="AlphaFoldDB" id="A0A4R2KAN1"/>
<dbReference type="GO" id="GO:0042834">
    <property type="term" value="F:peptidoglycan binding"/>
    <property type="evidence" value="ECO:0007669"/>
    <property type="project" value="InterPro"/>
</dbReference>
<sequence>MKNEGMLEVLLVIIIIPLVSLLIGYFISQNVVEPNISKEEAKPQYITIKGIDGFEVVESVHGKYEEAKYRQDLLRLNGIFSFIEGDGEKYKVVIGLFLTKEEALEFAGLMSSKGITPEVYAKKSPYLKIKYDKNLTSEIEYFTNKLDEFQQILGYISVLSFKSFNGSIEPQEVQELKRKVEVMNKDKKAFKEKEVEEISGEVDKIVQKIADSVKLIEISSSLKDKNTFSLLQQLLWNSWGDYNNFLENIAK</sequence>
<comment type="caution">
    <text evidence="3">The sequence shown here is derived from an EMBL/GenBank/DDBJ whole genome shotgun (WGS) entry which is preliminary data.</text>
</comment>
<reference evidence="3 4" key="1">
    <citation type="submission" date="2019-03" db="EMBL/GenBank/DDBJ databases">
        <title>Genomic Encyclopedia of Type Strains, Phase IV (KMG-IV): sequencing the most valuable type-strain genomes for metagenomic binning, comparative biology and taxonomic classification.</title>
        <authorList>
            <person name="Goeker M."/>
        </authorList>
    </citation>
    <scope>NUCLEOTIDE SEQUENCE [LARGE SCALE GENOMIC DNA]</scope>
    <source>
        <strain evidence="3 4">DSM 13054</strain>
    </source>
</reference>
<dbReference type="RefSeq" id="WP_009609853.1">
    <property type="nucleotide sequence ID" value="NZ_JABEQB010000062.1"/>
</dbReference>
<organism evidence="3 4">
    <name type="scientific">Caldanaerobacter subterraneus</name>
    <dbReference type="NCBI Taxonomy" id="911092"/>
    <lineage>
        <taxon>Bacteria</taxon>
        <taxon>Bacillati</taxon>
        <taxon>Bacillota</taxon>
        <taxon>Clostridia</taxon>
        <taxon>Thermoanaerobacterales</taxon>
        <taxon>Thermoanaerobacteraceae</taxon>
        <taxon>Caldanaerobacter</taxon>
    </lineage>
</organism>
<name>A0A4R2KAN1_9THEO</name>
<evidence type="ECO:0000313" key="2">
    <source>
        <dbReference type="EMBL" id="NNG68170.1"/>
    </source>
</evidence>
<gene>
    <name evidence="3" type="ORF">EV203_10985</name>
    <name evidence="2" type="ORF">HKI81_13485</name>
</gene>
<keyword evidence="1" id="KW-0812">Transmembrane</keyword>
<accession>A0A4R2KAN1</accession>
<evidence type="ECO:0000313" key="4">
    <source>
        <dbReference type="Proteomes" id="UP000294886"/>
    </source>
</evidence>
<evidence type="ECO:0000313" key="3">
    <source>
        <dbReference type="EMBL" id="TCO66878.1"/>
    </source>
</evidence>
<feature type="transmembrane region" description="Helical" evidence="1">
    <location>
        <begin position="7"/>
        <end position="27"/>
    </location>
</feature>
<dbReference type="EMBL" id="JABEQB010000062">
    <property type="protein sequence ID" value="NNG68170.1"/>
    <property type="molecule type" value="Genomic_DNA"/>
</dbReference>
<evidence type="ECO:0000313" key="5">
    <source>
        <dbReference type="Proteomes" id="UP000529861"/>
    </source>
</evidence>
<dbReference type="EMBL" id="SLWU01000009">
    <property type="protein sequence ID" value="TCO66878.1"/>
    <property type="molecule type" value="Genomic_DNA"/>
</dbReference>
<evidence type="ECO:0000256" key="1">
    <source>
        <dbReference type="SAM" id="Phobius"/>
    </source>
</evidence>
<protein>
    <submittedName>
        <fullName evidence="2">SPOR domain-containing protein</fullName>
    </submittedName>
</protein>
<dbReference type="Proteomes" id="UP000294886">
    <property type="component" value="Unassembled WGS sequence"/>
</dbReference>
<proteinExistence type="predicted"/>
<dbReference type="OMA" id="MKGIYGE"/>
<keyword evidence="1" id="KW-0472">Membrane</keyword>